<gene>
    <name evidence="2" type="ORF">GCM10008170_31320</name>
    <name evidence="3" type="ORF">JOD31_003144</name>
</gene>
<dbReference type="PANTHER" id="PTHR34203">
    <property type="entry name" value="METHYLTRANSFERASE, FKBM FAMILY PROTEIN"/>
    <property type="match status" value="1"/>
</dbReference>
<evidence type="ECO:0000313" key="3">
    <source>
        <dbReference type="EMBL" id="MBM7852902.1"/>
    </source>
</evidence>
<dbReference type="InterPro" id="IPR052514">
    <property type="entry name" value="SAM-dependent_MTase"/>
</dbReference>
<accession>A0A9W6IVT3</accession>
<keyword evidence="2" id="KW-0808">Transferase</keyword>
<dbReference type="InterPro" id="IPR006342">
    <property type="entry name" value="FkbM_mtfrase"/>
</dbReference>
<reference evidence="2" key="1">
    <citation type="journal article" date="2014" name="Int. J. Syst. Evol. Microbiol.">
        <title>Complete genome sequence of Corynebacterium casei LMG S-19264T (=DSM 44701T), isolated from a smear-ripened cheese.</title>
        <authorList>
            <consortium name="US DOE Joint Genome Institute (JGI-PGF)"/>
            <person name="Walter F."/>
            <person name="Albersmeier A."/>
            <person name="Kalinowski J."/>
            <person name="Ruckert C."/>
        </authorList>
    </citation>
    <scope>NUCLEOTIDE SEQUENCE</scope>
    <source>
        <strain evidence="2">VKM B-1606</strain>
    </source>
</reference>
<dbReference type="EMBL" id="JAFBCY010000003">
    <property type="protein sequence ID" value="MBM7852902.1"/>
    <property type="molecule type" value="Genomic_DNA"/>
</dbReference>
<dbReference type="PANTHER" id="PTHR34203:SF13">
    <property type="entry name" value="EXPRESSED PROTEIN"/>
    <property type="match status" value="1"/>
</dbReference>
<dbReference type="Proteomes" id="UP000758856">
    <property type="component" value="Unassembled WGS sequence"/>
</dbReference>
<dbReference type="Gene3D" id="3.40.50.150">
    <property type="entry name" value="Vaccinia Virus protein VP39"/>
    <property type="match status" value="1"/>
</dbReference>
<reference evidence="2" key="3">
    <citation type="submission" date="2023-01" db="EMBL/GenBank/DDBJ databases">
        <authorList>
            <person name="Sun Q."/>
            <person name="Evtushenko L."/>
        </authorList>
    </citation>
    <scope>NUCLEOTIDE SEQUENCE</scope>
    <source>
        <strain evidence="2">VKM B-1606</strain>
    </source>
</reference>
<keyword evidence="4" id="KW-1185">Reference proteome</keyword>
<comment type="caution">
    <text evidence="2">The sequence shown here is derived from an EMBL/GenBank/DDBJ whole genome shotgun (WGS) entry which is preliminary data.</text>
</comment>
<proteinExistence type="predicted"/>
<dbReference type="Proteomes" id="UP001143400">
    <property type="component" value="Unassembled WGS sequence"/>
</dbReference>
<dbReference type="EMBL" id="BSFF01000003">
    <property type="protein sequence ID" value="GLK57113.1"/>
    <property type="molecule type" value="Genomic_DNA"/>
</dbReference>
<protein>
    <submittedName>
        <fullName evidence="2 3">Methyltransferase</fullName>
    </submittedName>
</protein>
<evidence type="ECO:0000313" key="5">
    <source>
        <dbReference type="Proteomes" id="UP001143400"/>
    </source>
</evidence>
<organism evidence="2 5">
    <name type="scientific">Methylopila capsulata</name>
    <dbReference type="NCBI Taxonomy" id="61654"/>
    <lineage>
        <taxon>Bacteria</taxon>
        <taxon>Pseudomonadati</taxon>
        <taxon>Pseudomonadota</taxon>
        <taxon>Alphaproteobacteria</taxon>
        <taxon>Hyphomicrobiales</taxon>
        <taxon>Methylopilaceae</taxon>
        <taxon>Methylopila</taxon>
    </lineage>
</organism>
<dbReference type="GO" id="GO:0032259">
    <property type="term" value="P:methylation"/>
    <property type="evidence" value="ECO:0007669"/>
    <property type="project" value="UniProtKB-KW"/>
</dbReference>
<evidence type="ECO:0000259" key="1">
    <source>
        <dbReference type="Pfam" id="PF05050"/>
    </source>
</evidence>
<evidence type="ECO:0000313" key="2">
    <source>
        <dbReference type="EMBL" id="GLK57113.1"/>
    </source>
</evidence>
<dbReference type="GO" id="GO:0008168">
    <property type="term" value="F:methyltransferase activity"/>
    <property type="evidence" value="ECO:0007669"/>
    <property type="project" value="UniProtKB-KW"/>
</dbReference>
<reference evidence="3 4" key="2">
    <citation type="submission" date="2021-01" db="EMBL/GenBank/DDBJ databases">
        <title>Genomic Encyclopedia of Type Strains, Phase IV (KMG-IV): sequencing the most valuable type-strain genomes for metagenomic binning, comparative biology and taxonomic classification.</title>
        <authorList>
            <person name="Goeker M."/>
        </authorList>
    </citation>
    <scope>NUCLEOTIDE SEQUENCE [LARGE SCALE GENOMIC DNA]</scope>
    <source>
        <strain evidence="3 4">DSM 6130</strain>
    </source>
</reference>
<dbReference type="NCBIfam" id="TIGR01444">
    <property type="entry name" value="fkbM_fam"/>
    <property type="match status" value="1"/>
</dbReference>
<dbReference type="Pfam" id="PF05050">
    <property type="entry name" value="Methyltransf_21"/>
    <property type="match status" value="1"/>
</dbReference>
<keyword evidence="2" id="KW-0489">Methyltransferase</keyword>
<evidence type="ECO:0000313" key="4">
    <source>
        <dbReference type="Proteomes" id="UP000758856"/>
    </source>
</evidence>
<dbReference type="SUPFAM" id="SSF53335">
    <property type="entry name" value="S-adenosyl-L-methionine-dependent methyltransferases"/>
    <property type="match status" value="1"/>
</dbReference>
<dbReference type="RefSeq" id="WP_204951347.1">
    <property type="nucleotide sequence ID" value="NZ_BSFF01000003.1"/>
</dbReference>
<name>A0A9W6IVT3_9HYPH</name>
<sequence>MTDAVQTDPPYGAHRPPRVVETLRALGSRVPANAAGLRLASLLRQICFAAGAGPYDVEVFPSVHARLRPATNRTEKRVFLAPHLWDAEERGLLEGAVLEGDPEAEATFVDVGANVGFYGLSLASVARRAGRRLRVIAIEPDPTNRARLAANVAASGLDVTIDPSAVGREPGAAFLIEHARNRGEVRLVNDARGDGVEVEVQPLPVILARHGVVSVDAMKVDVEGMDFEALAGLFEQAPAAQLPRMLVVEVGRTAAEAGPMLQLLASNGYRIAARTRLNVVAARSV</sequence>
<dbReference type="InterPro" id="IPR029063">
    <property type="entry name" value="SAM-dependent_MTases_sf"/>
</dbReference>
<dbReference type="AlphaFoldDB" id="A0A9W6IVT3"/>
<feature type="domain" description="Methyltransferase FkbM" evidence="1">
    <location>
        <begin position="110"/>
        <end position="271"/>
    </location>
</feature>